<evidence type="ECO:0000313" key="1">
    <source>
        <dbReference type="EMBL" id="EAR15414.1"/>
    </source>
</evidence>
<dbReference type="AlphaFoldDB" id="A4CKL5"/>
<gene>
    <name evidence="1" type="ordered locus">RB2501_13839</name>
</gene>
<accession>A4CKL5</accession>
<sequence>MTPNLETLSARIAQLKDMGDDHPELVQRHIIPMINHLKRLKTRLKPYNIPVVGAQAISDRP</sequence>
<keyword evidence="2" id="KW-1185">Reference proteome</keyword>
<dbReference type="HOGENOM" id="CLU_2919860_0_0_10"/>
<evidence type="ECO:0000313" key="2">
    <source>
        <dbReference type="Proteomes" id="UP000009049"/>
    </source>
</evidence>
<dbReference type="EMBL" id="CP001712">
    <property type="protein sequence ID" value="EAR15414.1"/>
    <property type="molecule type" value="Genomic_DNA"/>
</dbReference>
<organism evidence="1 2">
    <name type="scientific">Robiginitalea biformata (strain ATCC BAA-864 / DSM 15991 / KCTC 12146 / HTCC2501)</name>
    <dbReference type="NCBI Taxonomy" id="313596"/>
    <lineage>
        <taxon>Bacteria</taxon>
        <taxon>Pseudomonadati</taxon>
        <taxon>Bacteroidota</taxon>
        <taxon>Flavobacteriia</taxon>
        <taxon>Flavobacteriales</taxon>
        <taxon>Flavobacteriaceae</taxon>
        <taxon>Robiginitalea</taxon>
    </lineage>
</organism>
<reference evidence="1 2" key="1">
    <citation type="journal article" date="2009" name="J. Bacteriol.">
        <title>Complete genome sequence of Robiginitalea biformata HTCC2501.</title>
        <authorList>
            <person name="Oh H.M."/>
            <person name="Giovannoni S.J."/>
            <person name="Lee K."/>
            <person name="Ferriera S."/>
            <person name="Johnson J."/>
            <person name="Cho J.C."/>
        </authorList>
    </citation>
    <scope>NUCLEOTIDE SEQUENCE [LARGE SCALE GENOMIC DNA]</scope>
    <source>
        <strain evidence="2">ATCC BAA-864 / HTCC2501 / KCTC 12146</strain>
    </source>
</reference>
<dbReference type="STRING" id="313596.RB2501_13839"/>
<protein>
    <submittedName>
        <fullName evidence="1">Uncharacterized protein</fullName>
    </submittedName>
</protein>
<name>A4CKL5_ROBBH</name>
<dbReference type="RefSeq" id="WP_015754731.1">
    <property type="nucleotide sequence ID" value="NC_013222.1"/>
</dbReference>
<proteinExistence type="predicted"/>
<dbReference type="KEGG" id="rbi:RB2501_13839"/>
<dbReference type="Proteomes" id="UP000009049">
    <property type="component" value="Chromosome"/>
</dbReference>